<feature type="transmembrane region" description="Helical" evidence="12">
    <location>
        <begin position="7"/>
        <end position="26"/>
    </location>
</feature>
<keyword evidence="4" id="KW-1003">Cell membrane</keyword>
<evidence type="ECO:0000256" key="8">
    <source>
        <dbReference type="ARBA" id="ARBA00022777"/>
    </source>
</evidence>
<evidence type="ECO:0000256" key="1">
    <source>
        <dbReference type="ARBA" id="ARBA00000085"/>
    </source>
</evidence>
<dbReference type="Gene3D" id="6.10.340.10">
    <property type="match status" value="1"/>
</dbReference>
<keyword evidence="7" id="KW-0547">Nucleotide-binding</keyword>
<evidence type="ECO:0000256" key="2">
    <source>
        <dbReference type="ARBA" id="ARBA00004651"/>
    </source>
</evidence>
<dbReference type="GO" id="GO:0005886">
    <property type="term" value="C:plasma membrane"/>
    <property type="evidence" value="ECO:0007669"/>
    <property type="project" value="UniProtKB-SubCell"/>
</dbReference>
<dbReference type="EMBL" id="LAZR01011389">
    <property type="protein sequence ID" value="KKM61963.1"/>
    <property type="molecule type" value="Genomic_DNA"/>
</dbReference>
<evidence type="ECO:0000256" key="6">
    <source>
        <dbReference type="ARBA" id="ARBA00022679"/>
    </source>
</evidence>
<sequence>MKLREKLSLIVIVSILLTSIPVALWVTSFSKEKLLNREIEDQLAITQNQVEVASEHLAHAKPKLLGLARLLENELSSEATDEELSQFYQIAELNEDGVWRNKKHDYDGLTESGIFLPNSPELSDTDKVFHIRIKRVFDIFGTAATRIHENIWYLSPNLRSELIFDTTFPNFVFEQLASNDYTQTPWVTLTSPAENPDKSMRFTPPLFDPVTGVWMVSAILPLYVDDKWVGSLGEDMQLTKVLAFMFNQQSVYDQTQHFLTDNQGNFILAGQWQDKLESSETANKTLIENESGLQDIMQKPTRVGEFSLLSRQVTVDGKSYIAIGTSIAPMGWHYIKLISIDAILKPIQQQLVILFIAILAVTLLSGWVIRIAVNRILISRISKLTTAMSLYESGKTYDTDYKDTGKDEISQTVSAFSAMAERIDKYIDQLAESQQALIESENRWRIALKAAGDGVWELNVFSGEVIYSENWPESLGYENSHFPRSFHD</sequence>
<proteinExistence type="predicted"/>
<dbReference type="GO" id="GO:0000155">
    <property type="term" value="F:phosphorelay sensor kinase activity"/>
    <property type="evidence" value="ECO:0007669"/>
    <property type="project" value="TreeGrafter"/>
</dbReference>
<protein>
    <recommendedName>
        <fullName evidence="3">histidine kinase</fullName>
        <ecNumber evidence="3">2.7.13.3</ecNumber>
    </recommendedName>
</protein>
<name>A0A0F9IXG5_9ZZZZ</name>
<keyword evidence="6" id="KW-0808">Transferase</keyword>
<keyword evidence="12" id="KW-0812">Transmembrane</keyword>
<keyword evidence="5" id="KW-0597">Phosphoprotein</keyword>
<evidence type="ECO:0000256" key="10">
    <source>
        <dbReference type="ARBA" id="ARBA00023012"/>
    </source>
</evidence>
<keyword evidence="10" id="KW-0902">Two-component regulatory system</keyword>
<dbReference type="GO" id="GO:0005524">
    <property type="term" value="F:ATP binding"/>
    <property type="evidence" value="ECO:0007669"/>
    <property type="project" value="UniProtKB-KW"/>
</dbReference>
<dbReference type="InterPro" id="IPR003660">
    <property type="entry name" value="HAMP_dom"/>
</dbReference>
<keyword evidence="11 12" id="KW-0472">Membrane</keyword>
<dbReference type="AlphaFoldDB" id="A0A0F9IXG5"/>
<evidence type="ECO:0000256" key="3">
    <source>
        <dbReference type="ARBA" id="ARBA00012438"/>
    </source>
</evidence>
<dbReference type="PROSITE" id="PS50885">
    <property type="entry name" value="HAMP"/>
    <property type="match status" value="1"/>
</dbReference>
<keyword evidence="12" id="KW-1133">Transmembrane helix</keyword>
<evidence type="ECO:0000256" key="5">
    <source>
        <dbReference type="ARBA" id="ARBA00022553"/>
    </source>
</evidence>
<dbReference type="Gene3D" id="3.30.450.20">
    <property type="entry name" value="PAS domain"/>
    <property type="match status" value="2"/>
</dbReference>
<keyword evidence="9" id="KW-0067">ATP-binding</keyword>
<feature type="domain" description="HAMP" evidence="13">
    <location>
        <begin position="375"/>
        <end position="428"/>
    </location>
</feature>
<dbReference type="PANTHER" id="PTHR45528:SF1">
    <property type="entry name" value="SENSOR HISTIDINE KINASE CPXA"/>
    <property type="match status" value="1"/>
</dbReference>
<evidence type="ECO:0000256" key="12">
    <source>
        <dbReference type="SAM" id="Phobius"/>
    </source>
</evidence>
<dbReference type="InterPro" id="IPR050398">
    <property type="entry name" value="HssS/ArlS-like"/>
</dbReference>
<feature type="transmembrane region" description="Helical" evidence="12">
    <location>
        <begin position="351"/>
        <end position="373"/>
    </location>
</feature>
<evidence type="ECO:0000256" key="7">
    <source>
        <dbReference type="ARBA" id="ARBA00022741"/>
    </source>
</evidence>
<organism evidence="14">
    <name type="scientific">marine sediment metagenome</name>
    <dbReference type="NCBI Taxonomy" id="412755"/>
    <lineage>
        <taxon>unclassified sequences</taxon>
        <taxon>metagenomes</taxon>
        <taxon>ecological metagenomes</taxon>
    </lineage>
</organism>
<comment type="catalytic activity">
    <reaction evidence="1">
        <text>ATP + protein L-histidine = ADP + protein N-phospho-L-histidine.</text>
        <dbReference type="EC" id="2.7.13.3"/>
    </reaction>
</comment>
<evidence type="ECO:0000256" key="11">
    <source>
        <dbReference type="ARBA" id="ARBA00023136"/>
    </source>
</evidence>
<reference evidence="14" key="1">
    <citation type="journal article" date="2015" name="Nature">
        <title>Complex archaea that bridge the gap between prokaryotes and eukaryotes.</title>
        <authorList>
            <person name="Spang A."/>
            <person name="Saw J.H."/>
            <person name="Jorgensen S.L."/>
            <person name="Zaremba-Niedzwiedzka K."/>
            <person name="Martijn J."/>
            <person name="Lind A.E."/>
            <person name="van Eijk R."/>
            <person name="Schleper C."/>
            <person name="Guy L."/>
            <person name="Ettema T.J."/>
        </authorList>
    </citation>
    <scope>NUCLEOTIDE SEQUENCE</scope>
</reference>
<dbReference type="CDD" id="cd06225">
    <property type="entry name" value="HAMP"/>
    <property type="match status" value="1"/>
</dbReference>
<accession>A0A0F9IXG5</accession>
<feature type="non-terminal residue" evidence="14">
    <location>
        <position position="488"/>
    </location>
</feature>
<keyword evidence="8" id="KW-0418">Kinase</keyword>
<evidence type="ECO:0000256" key="9">
    <source>
        <dbReference type="ARBA" id="ARBA00022840"/>
    </source>
</evidence>
<evidence type="ECO:0000259" key="13">
    <source>
        <dbReference type="PROSITE" id="PS50885"/>
    </source>
</evidence>
<dbReference type="PANTHER" id="PTHR45528">
    <property type="entry name" value="SENSOR HISTIDINE KINASE CPXA"/>
    <property type="match status" value="1"/>
</dbReference>
<gene>
    <name evidence="14" type="ORF">LCGC14_1526430</name>
</gene>
<evidence type="ECO:0000256" key="4">
    <source>
        <dbReference type="ARBA" id="ARBA00022475"/>
    </source>
</evidence>
<comment type="caution">
    <text evidence="14">The sequence shown here is derived from an EMBL/GenBank/DDBJ whole genome shotgun (WGS) entry which is preliminary data.</text>
</comment>
<evidence type="ECO:0000313" key="14">
    <source>
        <dbReference type="EMBL" id="KKM61963.1"/>
    </source>
</evidence>
<comment type="subcellular location">
    <subcellularLocation>
        <location evidence="2">Cell membrane</location>
        <topology evidence="2">Multi-pass membrane protein</topology>
    </subcellularLocation>
</comment>
<dbReference type="EC" id="2.7.13.3" evidence="3"/>